<dbReference type="SUPFAM" id="SSF53335">
    <property type="entry name" value="S-adenosyl-L-methionine-dependent methyltransferases"/>
    <property type="match status" value="1"/>
</dbReference>
<gene>
    <name evidence="1" type="ORF">Poli38472_002628</name>
</gene>
<keyword evidence="2" id="KW-1185">Reference proteome</keyword>
<protein>
    <recommendedName>
        <fullName evidence="3">Spermidine synthase</fullName>
    </recommendedName>
</protein>
<dbReference type="OrthoDB" id="2016285at2759"/>
<dbReference type="Gene3D" id="3.40.50.150">
    <property type="entry name" value="Vaccinia Virus protein VP39"/>
    <property type="match status" value="1"/>
</dbReference>
<dbReference type="InterPro" id="IPR029063">
    <property type="entry name" value="SAM-dependent_MTases_sf"/>
</dbReference>
<proteinExistence type="predicted"/>
<accession>A0A8K1CK30</accession>
<evidence type="ECO:0000313" key="2">
    <source>
        <dbReference type="Proteomes" id="UP000794436"/>
    </source>
</evidence>
<sequence>MTHASASRDYQIVSRLEEDDSVVSVVRHDGGLLLLYDTAVIGAEFDHPQLRNYAAFPGFAIMQCVAYIDRTIERAIQIGLGIGTVPSFLRNQGIPTDVVEISDAVVRQAASYFQYERCDDDEPEECANGKTYVTDGLAFIENAPSTPLYDAFTIDVYTGWNPVAFFVREVLETVRDKWLTPRGVLVLNFVGYIQGEHSVVPKSIYRTLQSLYPHVKAFREFEDRHLHPVVNIVFFASKEPFTFYVPTTGMYRNPVPGNYFDAVRNFQKWEVSLLVDRLLRVEAKRFVRKVFTELKARNVEVEVKQTKDVSFVSSPAVDASIQVLTVAKQGQHAFQRTHLATQKHMQRHVLEKFPATLWEELGLDVTKQSKE</sequence>
<comment type="caution">
    <text evidence="1">The sequence shown here is derived from an EMBL/GenBank/DDBJ whole genome shotgun (WGS) entry which is preliminary data.</text>
</comment>
<name>A0A8K1CK30_PYTOL</name>
<reference evidence="1" key="1">
    <citation type="submission" date="2019-03" db="EMBL/GenBank/DDBJ databases">
        <title>Long read genome sequence of the mycoparasitic Pythium oligandrum ATCC 38472 isolated from sugarbeet rhizosphere.</title>
        <authorList>
            <person name="Gaulin E."/>
        </authorList>
    </citation>
    <scope>NUCLEOTIDE SEQUENCE</scope>
    <source>
        <strain evidence="1">ATCC 38472_TT</strain>
    </source>
</reference>
<evidence type="ECO:0008006" key="3">
    <source>
        <dbReference type="Google" id="ProtNLM"/>
    </source>
</evidence>
<dbReference type="Proteomes" id="UP000794436">
    <property type="component" value="Unassembled WGS sequence"/>
</dbReference>
<organism evidence="1 2">
    <name type="scientific">Pythium oligandrum</name>
    <name type="common">Mycoparasitic fungus</name>
    <dbReference type="NCBI Taxonomy" id="41045"/>
    <lineage>
        <taxon>Eukaryota</taxon>
        <taxon>Sar</taxon>
        <taxon>Stramenopiles</taxon>
        <taxon>Oomycota</taxon>
        <taxon>Peronosporomycetes</taxon>
        <taxon>Pythiales</taxon>
        <taxon>Pythiaceae</taxon>
        <taxon>Pythium</taxon>
    </lineage>
</organism>
<dbReference type="AlphaFoldDB" id="A0A8K1CK30"/>
<dbReference type="EMBL" id="SPLM01000072">
    <property type="protein sequence ID" value="TMW63687.1"/>
    <property type="molecule type" value="Genomic_DNA"/>
</dbReference>
<evidence type="ECO:0000313" key="1">
    <source>
        <dbReference type="EMBL" id="TMW63687.1"/>
    </source>
</evidence>